<evidence type="ECO:0000313" key="2">
    <source>
        <dbReference type="EMBL" id="CAB3989170.1"/>
    </source>
</evidence>
<name>A0A6S7GXB0_PARCT</name>
<feature type="compositionally biased region" description="Polar residues" evidence="1">
    <location>
        <begin position="174"/>
        <end position="196"/>
    </location>
</feature>
<accession>A0A6S7GXB0</accession>
<dbReference type="InterPro" id="IPR043502">
    <property type="entry name" value="DNA/RNA_pol_sf"/>
</dbReference>
<protein>
    <submittedName>
        <fullName evidence="2">Retrovirus-related Pol poly from transposon</fullName>
    </submittedName>
</protein>
<dbReference type="AlphaFoldDB" id="A0A6S7GXB0"/>
<dbReference type="GO" id="GO:0004190">
    <property type="term" value="F:aspartic-type endopeptidase activity"/>
    <property type="evidence" value="ECO:0007669"/>
    <property type="project" value="InterPro"/>
</dbReference>
<dbReference type="Gene3D" id="3.10.10.10">
    <property type="entry name" value="HIV Type 1 Reverse Transcriptase, subunit A, domain 1"/>
    <property type="match status" value="1"/>
</dbReference>
<feature type="non-terminal residue" evidence="2">
    <location>
        <position position="433"/>
    </location>
</feature>
<dbReference type="OrthoDB" id="10060843at2759"/>
<dbReference type="EMBL" id="CACRXK020001439">
    <property type="protein sequence ID" value="CAB3989170.1"/>
    <property type="molecule type" value="Genomic_DNA"/>
</dbReference>
<dbReference type="InterPro" id="IPR050951">
    <property type="entry name" value="Retrovirus_Pol_polyprotein"/>
</dbReference>
<feature type="region of interest" description="Disordered" evidence="1">
    <location>
        <begin position="174"/>
        <end position="205"/>
    </location>
</feature>
<dbReference type="SUPFAM" id="SSF56672">
    <property type="entry name" value="DNA/RNA polymerases"/>
    <property type="match status" value="1"/>
</dbReference>
<dbReference type="PANTHER" id="PTHR37984:SF11">
    <property type="entry name" value="INTEGRASE CATALYTIC DOMAIN-CONTAINING PROTEIN"/>
    <property type="match status" value="1"/>
</dbReference>
<dbReference type="GO" id="GO:0006508">
    <property type="term" value="P:proteolysis"/>
    <property type="evidence" value="ECO:0007669"/>
    <property type="project" value="InterPro"/>
</dbReference>
<proteinExistence type="predicted"/>
<dbReference type="Proteomes" id="UP001152795">
    <property type="component" value="Unassembled WGS sequence"/>
</dbReference>
<evidence type="ECO:0000256" key="1">
    <source>
        <dbReference type="SAM" id="MobiDB-lite"/>
    </source>
</evidence>
<dbReference type="PANTHER" id="PTHR37984">
    <property type="entry name" value="PROTEIN CBG26694"/>
    <property type="match status" value="1"/>
</dbReference>
<organism evidence="2 3">
    <name type="scientific">Paramuricea clavata</name>
    <name type="common">Red gorgonian</name>
    <name type="synonym">Violescent sea-whip</name>
    <dbReference type="NCBI Taxonomy" id="317549"/>
    <lineage>
        <taxon>Eukaryota</taxon>
        <taxon>Metazoa</taxon>
        <taxon>Cnidaria</taxon>
        <taxon>Anthozoa</taxon>
        <taxon>Octocorallia</taxon>
        <taxon>Malacalcyonacea</taxon>
        <taxon>Plexauridae</taxon>
        <taxon>Paramuricea</taxon>
    </lineage>
</organism>
<dbReference type="PROSITE" id="PS00141">
    <property type="entry name" value="ASP_PROTEASE"/>
    <property type="match status" value="1"/>
</dbReference>
<sequence length="433" mass="48786">MASLPDFPPFNVHEDSNAGPRWKKWLTRFERLLGGLNITADKRKTALLLHYAGPDVDDIYDTLPTSSNEDYKTVVEKLNQYFSPQTNVAFEVFNSRQAKQKPDESLDSYHTRLRHLSQTCEFSDPAKEIKDHIILTCTSNSLRRRALRDNLDLPNLMKTGRAIELSEKQASQVEQQEFSSVNSVRHGNIQQPNTEATGPPRSRFENQRLRNFRGAEQSRARETCGNCGGTYPAYLPHQTPIISAWHSVSVMIDSGASVNILDDATFNKITRNKGISLEQTNHKIYSYGSLRSLPLKGVIKTNISTDSKHLSAQFHVVHGNSGNLLSYTTACQLNLLKVTINSTTHHIPSTNQYPPEFECLFSGIGKLTGKTVKLHTDPDVSPKQQPHRRIPFHVRSDVEKELKRLEELDIIEKVDGPTPWISPIVVVPKKSGE</sequence>
<dbReference type="CDD" id="cd00303">
    <property type="entry name" value="retropepsin_like"/>
    <property type="match status" value="1"/>
</dbReference>
<gene>
    <name evidence="2" type="ORF">PACLA_8A063062</name>
</gene>
<comment type="caution">
    <text evidence="2">The sequence shown here is derived from an EMBL/GenBank/DDBJ whole genome shotgun (WGS) entry which is preliminary data.</text>
</comment>
<keyword evidence="3" id="KW-1185">Reference proteome</keyword>
<evidence type="ECO:0000313" key="3">
    <source>
        <dbReference type="Proteomes" id="UP001152795"/>
    </source>
</evidence>
<reference evidence="2" key="1">
    <citation type="submission" date="2020-04" db="EMBL/GenBank/DDBJ databases">
        <authorList>
            <person name="Alioto T."/>
            <person name="Alioto T."/>
            <person name="Gomez Garrido J."/>
        </authorList>
    </citation>
    <scope>NUCLEOTIDE SEQUENCE</scope>
    <source>
        <strain evidence="2">A484AB</strain>
    </source>
</reference>
<dbReference type="InterPro" id="IPR001969">
    <property type="entry name" value="Aspartic_peptidase_AS"/>
</dbReference>